<dbReference type="AlphaFoldDB" id="A0A252BU51"/>
<accession>A0A252BU51</accession>
<keyword evidence="1" id="KW-0812">Transmembrane</keyword>
<keyword evidence="1" id="KW-0472">Membrane</keyword>
<keyword evidence="1" id="KW-1133">Transmembrane helix</keyword>
<evidence type="ECO:0000313" key="2">
    <source>
        <dbReference type="EMBL" id="OUJ12488.1"/>
    </source>
</evidence>
<dbReference type="EMBL" id="JOPJ01000014">
    <property type="protein sequence ID" value="OUJ12488.1"/>
    <property type="molecule type" value="Genomic_DNA"/>
</dbReference>
<dbReference type="STRING" id="1236501.GCA_000613865_02112"/>
<keyword evidence="3" id="KW-1185">Reference proteome</keyword>
<reference evidence="3" key="1">
    <citation type="submission" date="2014-06" db="EMBL/GenBank/DDBJ databases">
        <authorList>
            <person name="Winans N.J."/>
            <person name="Newell P.D."/>
            <person name="Douglas A.E."/>
        </authorList>
    </citation>
    <scope>NUCLEOTIDE SEQUENCE [LARGE SCALE GENOMIC DNA]</scope>
</reference>
<organism evidence="2 3">
    <name type="scientific">Acetobacter okinawensis</name>
    <dbReference type="NCBI Taxonomy" id="1076594"/>
    <lineage>
        <taxon>Bacteria</taxon>
        <taxon>Pseudomonadati</taxon>
        <taxon>Pseudomonadota</taxon>
        <taxon>Alphaproteobacteria</taxon>
        <taxon>Acetobacterales</taxon>
        <taxon>Acetobacteraceae</taxon>
        <taxon>Acetobacter</taxon>
    </lineage>
</organism>
<proteinExistence type="predicted"/>
<feature type="transmembrane region" description="Helical" evidence="1">
    <location>
        <begin position="12"/>
        <end position="36"/>
    </location>
</feature>
<evidence type="ECO:0000313" key="3">
    <source>
        <dbReference type="Proteomes" id="UP000194931"/>
    </source>
</evidence>
<comment type="caution">
    <text evidence="2">The sequence shown here is derived from an EMBL/GenBank/DDBJ whole genome shotgun (WGS) entry which is preliminary data.</text>
</comment>
<sequence length="95" mass="10031">MLMLCNPGAARISPAGGGGTGMGAVCVLRVGMIYGLSRRGLRVKAGNHKGWGPAFLTFFSCQGRAERGKRASCAFVCYGSGPAARRQFDFEETPE</sequence>
<name>A0A252BU51_9PROT</name>
<dbReference type="Proteomes" id="UP000194931">
    <property type="component" value="Unassembled WGS sequence"/>
</dbReference>
<gene>
    <name evidence="2" type="ORF">HK26_02060</name>
</gene>
<evidence type="ECO:0000256" key="1">
    <source>
        <dbReference type="SAM" id="Phobius"/>
    </source>
</evidence>
<protein>
    <submittedName>
        <fullName evidence="2">Uncharacterized protein</fullName>
    </submittedName>
</protein>